<dbReference type="Gene3D" id="3.40.50.2300">
    <property type="match status" value="1"/>
</dbReference>
<evidence type="ECO:0000256" key="4">
    <source>
        <dbReference type="ARBA" id="ARBA00023159"/>
    </source>
</evidence>
<dbReference type="InterPro" id="IPR016152">
    <property type="entry name" value="PTrfase/Anion_transptr"/>
</dbReference>
<evidence type="ECO:0000313" key="10">
    <source>
        <dbReference type="EMBL" id="PPA69549.1"/>
    </source>
</evidence>
<dbReference type="Proteomes" id="UP000239047">
    <property type="component" value="Unassembled WGS sequence"/>
</dbReference>
<dbReference type="InterPro" id="IPR011608">
    <property type="entry name" value="PRD"/>
</dbReference>
<dbReference type="Gene3D" id="3.40.930.10">
    <property type="entry name" value="Mannitol-specific EII, Chain A"/>
    <property type="match status" value="1"/>
</dbReference>
<dbReference type="InterPro" id="IPR013196">
    <property type="entry name" value="HTH_11"/>
</dbReference>
<evidence type="ECO:0000256" key="6">
    <source>
        <dbReference type="SAM" id="Coils"/>
    </source>
</evidence>
<evidence type="ECO:0000256" key="3">
    <source>
        <dbReference type="ARBA" id="ARBA00023015"/>
    </source>
</evidence>
<dbReference type="Pfam" id="PF00359">
    <property type="entry name" value="PTS_EIIA_2"/>
    <property type="match status" value="1"/>
</dbReference>
<evidence type="ECO:0000313" key="11">
    <source>
        <dbReference type="Proteomes" id="UP000239047"/>
    </source>
</evidence>
<dbReference type="Pfam" id="PF00874">
    <property type="entry name" value="PRD"/>
    <property type="match status" value="2"/>
</dbReference>
<evidence type="ECO:0000256" key="2">
    <source>
        <dbReference type="ARBA" id="ARBA00022737"/>
    </source>
</evidence>
<gene>
    <name evidence="10" type="ORF">C4B60_13455</name>
</gene>
<dbReference type="EMBL" id="PREZ01000005">
    <property type="protein sequence ID" value="PPA69549.1"/>
    <property type="molecule type" value="Genomic_DNA"/>
</dbReference>
<evidence type="ECO:0000259" key="9">
    <source>
        <dbReference type="PROSITE" id="PS51372"/>
    </source>
</evidence>
<keyword evidence="11" id="KW-1185">Reference proteome</keyword>
<dbReference type="PANTHER" id="PTHR30185:SF12">
    <property type="entry name" value="TRANSCRIPTIONAL REGULATOR MANR"/>
    <property type="match status" value="1"/>
</dbReference>
<name>A0A2S5G998_9BACL</name>
<evidence type="ECO:0000256" key="5">
    <source>
        <dbReference type="ARBA" id="ARBA00023163"/>
    </source>
</evidence>
<dbReference type="GO" id="GO:0009401">
    <property type="term" value="P:phosphoenolpyruvate-dependent sugar phosphotransferase system"/>
    <property type="evidence" value="ECO:0007669"/>
    <property type="project" value="InterPro"/>
</dbReference>
<feature type="domain" description="PTS EIIA type-2" evidence="7">
    <location>
        <begin position="505"/>
        <end position="641"/>
    </location>
</feature>
<keyword evidence="6" id="KW-0175">Coiled coil</keyword>
<dbReference type="PROSITE" id="PS00372">
    <property type="entry name" value="PTS_EIIA_TYPE_2_HIS"/>
    <property type="match status" value="1"/>
</dbReference>
<dbReference type="GO" id="GO:0008982">
    <property type="term" value="F:protein-N(PI)-phosphohistidine-sugar phosphotransferase activity"/>
    <property type="evidence" value="ECO:0007669"/>
    <property type="project" value="InterPro"/>
</dbReference>
<keyword evidence="5" id="KW-0804">Transcription</keyword>
<dbReference type="RefSeq" id="WP_104058542.1">
    <property type="nucleotide sequence ID" value="NZ_PREZ01000005.1"/>
</dbReference>
<sequence length="641" mass="74290">MNNRQTKILHQLVRNNTNETLTIDMIASSLNCSERTVRNDFKQIDLWLKKESFQAEIIRRPNIGVRFEGSDKEKRQILSLIDQSRPMQADRSDEERKLHIMTMLINEGKTVSLQDLMNEFFVSKQVIKQDLLEISSWLEPFGLAVESKQKVGIRLIGKERDKRTALLRFHTFFEEDNLPSFYNKWFSEAELSKVKHQIKRLEKELNKQFTSDSFLNLVFHLLITTQRIKRKQTISLSLENAEALKAKKEYEVTRNHLKELESFFLIKFPEDEILYFLLHVLSLKEKNTGTHSFNEAAEDIHGLIRTMIQKTSQLTNITHDTDPLLFDSLAAHMQTTFERIKHGLYHKNPLLLEIKQAYPYTFATLFQIMEELNETVGFVFPEDEIGYLVLHFEASKERLKKLNGKNKRAIVVCSMGIGMSQLLTTKIERKFHSLELLRCVAADEVEESIRHDQPDFIISTIPLEHTTLPVILVSPLFPKAEEEKLKEFISTADREKFSDFSALKKFLDQELIILGEELEGPDKIIESLCGLLEKNGYVNKDYVHDSIEREALSATAIGGEIAIPHGNPRNVLKQGVAVAIFKNPVHWKQQLVSVVFMLAIKDTKDEAVKKMFEEISYLGENQNLIEEWKKMKTADQFYTSI</sequence>
<feature type="domain" description="PRD" evidence="9">
    <location>
        <begin position="185"/>
        <end position="290"/>
    </location>
</feature>
<protein>
    <submittedName>
        <fullName evidence="10">Uncharacterized protein</fullName>
    </submittedName>
</protein>
<dbReference type="SUPFAM" id="SSF52794">
    <property type="entry name" value="PTS system IIB component-like"/>
    <property type="match status" value="1"/>
</dbReference>
<evidence type="ECO:0000256" key="1">
    <source>
        <dbReference type="ARBA" id="ARBA00022679"/>
    </source>
</evidence>
<evidence type="ECO:0000259" key="7">
    <source>
        <dbReference type="PROSITE" id="PS51094"/>
    </source>
</evidence>
<feature type="domain" description="PRD" evidence="9">
    <location>
        <begin position="295"/>
        <end position="402"/>
    </location>
</feature>
<proteinExistence type="predicted"/>
<dbReference type="PANTHER" id="PTHR30185">
    <property type="entry name" value="CRYPTIC BETA-GLUCOSIDE BGL OPERON ANTITERMINATOR"/>
    <property type="match status" value="1"/>
</dbReference>
<dbReference type="PROSITE" id="PS51372">
    <property type="entry name" value="PRD_2"/>
    <property type="match status" value="2"/>
</dbReference>
<reference evidence="10 11" key="1">
    <citation type="submission" date="2018-02" db="EMBL/GenBank/DDBJ databases">
        <title>Jeotgalibacillus proteolyticum sp. nov. a protease producing bacterium isolated from ocean sediments of Laizhou Bay.</title>
        <authorList>
            <person name="Li Y."/>
        </authorList>
    </citation>
    <scope>NUCLEOTIDE SEQUENCE [LARGE SCALE GENOMIC DNA]</scope>
    <source>
        <strain evidence="10 11">22-7</strain>
    </source>
</reference>
<dbReference type="PROSITE" id="PS51099">
    <property type="entry name" value="PTS_EIIB_TYPE_2"/>
    <property type="match status" value="1"/>
</dbReference>
<dbReference type="CDD" id="cd00211">
    <property type="entry name" value="PTS_IIA_fru"/>
    <property type="match status" value="1"/>
</dbReference>
<dbReference type="Pfam" id="PF08279">
    <property type="entry name" value="HTH_11"/>
    <property type="match status" value="1"/>
</dbReference>
<dbReference type="InterPro" id="IPR036095">
    <property type="entry name" value="PTS_EIIB-like_sf"/>
</dbReference>
<dbReference type="Pfam" id="PF05043">
    <property type="entry name" value="Mga"/>
    <property type="match status" value="1"/>
</dbReference>
<keyword evidence="2" id="KW-0677">Repeat</keyword>
<dbReference type="OrthoDB" id="9776005at2"/>
<dbReference type="SUPFAM" id="SSF55804">
    <property type="entry name" value="Phoshotransferase/anion transport protein"/>
    <property type="match status" value="1"/>
</dbReference>
<dbReference type="InterPro" id="IPR036388">
    <property type="entry name" value="WH-like_DNA-bd_sf"/>
</dbReference>
<dbReference type="Gene3D" id="1.10.10.10">
    <property type="entry name" value="Winged helix-like DNA-binding domain superfamily/Winged helix DNA-binding domain"/>
    <property type="match status" value="2"/>
</dbReference>
<dbReference type="InterPro" id="IPR036634">
    <property type="entry name" value="PRD_sf"/>
</dbReference>
<dbReference type="CDD" id="cd05568">
    <property type="entry name" value="PTS_IIB_bgl_like"/>
    <property type="match status" value="1"/>
</dbReference>
<dbReference type="InterPro" id="IPR050661">
    <property type="entry name" value="BglG_antiterminators"/>
</dbReference>
<comment type="caution">
    <text evidence="10">The sequence shown here is derived from an EMBL/GenBank/DDBJ whole genome shotgun (WGS) entry which is preliminary data.</text>
</comment>
<keyword evidence="4" id="KW-0010">Activator</keyword>
<evidence type="ECO:0000259" key="8">
    <source>
        <dbReference type="PROSITE" id="PS51099"/>
    </source>
</evidence>
<feature type="domain" description="PTS EIIB type-2" evidence="8">
    <location>
        <begin position="407"/>
        <end position="497"/>
    </location>
</feature>
<dbReference type="SUPFAM" id="SSF63520">
    <property type="entry name" value="PTS-regulatory domain, PRD"/>
    <property type="match status" value="2"/>
</dbReference>
<dbReference type="PROSITE" id="PS51094">
    <property type="entry name" value="PTS_EIIA_TYPE_2"/>
    <property type="match status" value="1"/>
</dbReference>
<accession>A0A2S5G998</accession>
<dbReference type="InterPro" id="IPR013011">
    <property type="entry name" value="PTS_EIIB_2"/>
</dbReference>
<keyword evidence="3" id="KW-0805">Transcription regulation</keyword>
<dbReference type="InterPro" id="IPR002178">
    <property type="entry name" value="PTS_EIIA_type-2_dom"/>
</dbReference>
<dbReference type="AlphaFoldDB" id="A0A2S5G998"/>
<keyword evidence="1" id="KW-0808">Transferase</keyword>
<dbReference type="Gene3D" id="1.10.1790.10">
    <property type="entry name" value="PRD domain"/>
    <property type="match status" value="2"/>
</dbReference>
<feature type="coiled-coil region" evidence="6">
    <location>
        <begin position="184"/>
        <end position="211"/>
    </location>
</feature>
<dbReference type="GO" id="GO:0006355">
    <property type="term" value="P:regulation of DNA-templated transcription"/>
    <property type="evidence" value="ECO:0007669"/>
    <property type="project" value="InterPro"/>
</dbReference>
<organism evidence="10 11">
    <name type="scientific">Jeotgalibacillus proteolyticus</name>
    <dbReference type="NCBI Taxonomy" id="2082395"/>
    <lineage>
        <taxon>Bacteria</taxon>
        <taxon>Bacillati</taxon>
        <taxon>Bacillota</taxon>
        <taxon>Bacilli</taxon>
        <taxon>Bacillales</taxon>
        <taxon>Caryophanaceae</taxon>
        <taxon>Jeotgalibacillus</taxon>
    </lineage>
</organism>
<dbReference type="InterPro" id="IPR007737">
    <property type="entry name" value="Mga_HTH"/>
</dbReference>